<reference evidence="1" key="1">
    <citation type="submission" date="2020-05" db="EMBL/GenBank/DDBJ databases">
        <title>WGS assembly of Panicum virgatum.</title>
        <authorList>
            <person name="Lovell J.T."/>
            <person name="Jenkins J."/>
            <person name="Shu S."/>
            <person name="Juenger T.E."/>
            <person name="Schmutz J."/>
        </authorList>
    </citation>
    <scope>NUCLEOTIDE SEQUENCE</scope>
    <source>
        <strain evidence="1">AP13</strain>
    </source>
</reference>
<organism evidence="1 2">
    <name type="scientific">Panicum virgatum</name>
    <name type="common">Blackwell switchgrass</name>
    <dbReference type="NCBI Taxonomy" id="38727"/>
    <lineage>
        <taxon>Eukaryota</taxon>
        <taxon>Viridiplantae</taxon>
        <taxon>Streptophyta</taxon>
        <taxon>Embryophyta</taxon>
        <taxon>Tracheophyta</taxon>
        <taxon>Spermatophyta</taxon>
        <taxon>Magnoliopsida</taxon>
        <taxon>Liliopsida</taxon>
        <taxon>Poales</taxon>
        <taxon>Poaceae</taxon>
        <taxon>PACMAD clade</taxon>
        <taxon>Panicoideae</taxon>
        <taxon>Panicodae</taxon>
        <taxon>Paniceae</taxon>
        <taxon>Panicinae</taxon>
        <taxon>Panicum</taxon>
        <taxon>Panicum sect. Hiantes</taxon>
    </lineage>
</organism>
<keyword evidence="2" id="KW-1185">Reference proteome</keyword>
<dbReference type="EMBL" id="CM029051">
    <property type="protein sequence ID" value="KAG2563607.1"/>
    <property type="molecule type" value="Genomic_DNA"/>
</dbReference>
<name>A0A8T0PMK4_PANVG</name>
<dbReference type="Proteomes" id="UP000823388">
    <property type="component" value="Chromosome 8K"/>
</dbReference>
<proteinExistence type="predicted"/>
<sequence length="110" mass="12519">MVGFRLGWSVLRWGWVGGSKLILVRCCVWGRGILSLGSAPSITPRSQGTRQHFDELFWSFGPHPYHLVGDGAQQSTCLHAVTQIWKHDVHMSLFYIPLLFYGLKFPKFSN</sequence>
<protein>
    <submittedName>
        <fullName evidence="1">Uncharacterized protein</fullName>
    </submittedName>
</protein>
<evidence type="ECO:0000313" key="1">
    <source>
        <dbReference type="EMBL" id="KAG2563607.1"/>
    </source>
</evidence>
<comment type="caution">
    <text evidence="1">The sequence shown here is derived from an EMBL/GenBank/DDBJ whole genome shotgun (WGS) entry which is preliminary data.</text>
</comment>
<accession>A0A8T0PMK4</accession>
<gene>
    <name evidence="1" type="ORF">PVAP13_8KG324014</name>
</gene>
<dbReference type="AlphaFoldDB" id="A0A8T0PMK4"/>
<evidence type="ECO:0000313" key="2">
    <source>
        <dbReference type="Proteomes" id="UP000823388"/>
    </source>
</evidence>